<dbReference type="OrthoDB" id="640949at2"/>
<dbReference type="NCBIfam" id="TIGR04183">
    <property type="entry name" value="Por_Secre_tail"/>
    <property type="match status" value="1"/>
</dbReference>
<evidence type="ECO:0000313" key="4">
    <source>
        <dbReference type="Proteomes" id="UP000240572"/>
    </source>
</evidence>
<dbReference type="Gene3D" id="2.60.120.890">
    <property type="entry name" value="BT2081, beta-jelly-roll domain"/>
    <property type="match status" value="1"/>
</dbReference>
<evidence type="ECO:0000256" key="1">
    <source>
        <dbReference type="SAM" id="SignalP"/>
    </source>
</evidence>
<dbReference type="Proteomes" id="UP000240572">
    <property type="component" value="Unassembled WGS sequence"/>
</dbReference>
<feature type="domain" description="Secretion system C-terminal sorting" evidence="2">
    <location>
        <begin position="267"/>
        <end position="332"/>
    </location>
</feature>
<evidence type="ECO:0000259" key="2">
    <source>
        <dbReference type="Pfam" id="PF18962"/>
    </source>
</evidence>
<keyword evidence="1" id="KW-0732">Signal</keyword>
<dbReference type="InterPro" id="IPR038653">
    <property type="entry name" value="Put_CMD_sf"/>
</dbReference>
<dbReference type="RefSeq" id="WP_106522079.1">
    <property type="nucleotide sequence ID" value="NZ_PYGD01000002.1"/>
</dbReference>
<gene>
    <name evidence="3" type="ORF">B0I18_10212</name>
</gene>
<accession>A0A2P8D746</accession>
<comment type="caution">
    <text evidence="3">The sequence shown here is derived from an EMBL/GenBank/DDBJ whole genome shotgun (WGS) entry which is preliminary data.</text>
</comment>
<feature type="chain" id="PRO_5015161272" evidence="1">
    <location>
        <begin position="24"/>
        <end position="343"/>
    </location>
</feature>
<dbReference type="Pfam" id="PF18962">
    <property type="entry name" value="Por_Secre_tail"/>
    <property type="match status" value="1"/>
</dbReference>
<organism evidence="3 4">
    <name type="scientific">Taibaiella chishuiensis</name>
    <dbReference type="NCBI Taxonomy" id="1434707"/>
    <lineage>
        <taxon>Bacteria</taxon>
        <taxon>Pseudomonadati</taxon>
        <taxon>Bacteroidota</taxon>
        <taxon>Chitinophagia</taxon>
        <taxon>Chitinophagales</taxon>
        <taxon>Chitinophagaceae</taxon>
        <taxon>Taibaiella</taxon>
    </lineage>
</organism>
<reference evidence="3 4" key="1">
    <citation type="submission" date="2018-03" db="EMBL/GenBank/DDBJ databases">
        <title>Genomic Encyclopedia of Type Strains, Phase III (KMG-III): the genomes of soil and plant-associated and newly described type strains.</title>
        <authorList>
            <person name="Whitman W."/>
        </authorList>
    </citation>
    <scope>NUCLEOTIDE SEQUENCE [LARGE SCALE GENOMIC DNA]</scope>
    <source>
        <strain evidence="3 4">CGMCC 1.12700</strain>
    </source>
</reference>
<evidence type="ECO:0000313" key="3">
    <source>
        <dbReference type="EMBL" id="PSK93043.1"/>
    </source>
</evidence>
<feature type="signal peptide" evidence="1">
    <location>
        <begin position="1"/>
        <end position="23"/>
    </location>
</feature>
<dbReference type="InterPro" id="IPR026444">
    <property type="entry name" value="Secre_tail"/>
</dbReference>
<proteinExistence type="predicted"/>
<keyword evidence="4" id="KW-1185">Reference proteome</keyword>
<dbReference type="AlphaFoldDB" id="A0A2P8D746"/>
<name>A0A2P8D746_9BACT</name>
<protein>
    <submittedName>
        <fullName evidence="3">Putative secreted protein (Por secretion system target)</fullName>
    </submittedName>
</protein>
<dbReference type="EMBL" id="PYGD01000002">
    <property type="protein sequence ID" value="PSK93043.1"/>
    <property type="molecule type" value="Genomic_DNA"/>
</dbReference>
<sequence length="343" mass="36622">MKRKLLLGALLASSLFAATDSHAQSFTNAGLETWHNFTSATLALEAPNNWYGTDSLIAAIAPVAGSFGYSITAAKQLYKSTDSHSGQFAAEVQSKFVGNTVGNIPGVFSNAKIAIDFIGLVTGGNLSDPAAILQYLSYSQATPITNMVDTVSAWVKLESANLDTAMITVMAVKKVQASGGGDSTAVLGAGEYRILPGTNAYTRVAVPVLYQGSNVPEELIVVFTSSDPMADTVHSGNKLLVDDVAFSYKSNGTSIQQPLLAEQVALVYPNPARGTVYFNLNPRERAEEYMLTITDVSGRVVLHEQLKEAVNAKNVKSWAKGAYFYNLGNTRNGRFAKGKFVVE</sequence>